<keyword evidence="7" id="KW-1185">Reference proteome</keyword>
<dbReference type="Gene3D" id="1.10.287.1490">
    <property type="match status" value="1"/>
</dbReference>
<dbReference type="PANTHER" id="PTHR19354:SF2">
    <property type="entry name" value="LEUCINE-RICH REPEAT-CONTAINING PROTEIN DDB_G0290503"/>
    <property type="match status" value="1"/>
</dbReference>
<feature type="compositionally biased region" description="Low complexity" evidence="5">
    <location>
        <begin position="279"/>
        <end position="298"/>
    </location>
</feature>
<protein>
    <submittedName>
        <fullName evidence="6">Leucine zipper, putative tumor suppressor family member 3b</fullName>
    </submittedName>
</protein>
<feature type="coiled-coil region" evidence="4">
    <location>
        <begin position="660"/>
        <end position="687"/>
    </location>
</feature>
<name>A0A8C4QYU5_EPTBU</name>
<dbReference type="Pfam" id="PF06818">
    <property type="entry name" value="Fez1"/>
    <property type="match status" value="1"/>
</dbReference>
<feature type="compositionally biased region" description="Polar residues" evidence="5">
    <location>
        <begin position="241"/>
        <end position="265"/>
    </location>
</feature>
<proteinExistence type="predicted"/>
<feature type="compositionally biased region" description="Polar residues" evidence="5">
    <location>
        <begin position="357"/>
        <end position="371"/>
    </location>
</feature>
<keyword evidence="2" id="KW-0963">Cytoplasm</keyword>
<feature type="coiled-coil region" evidence="4">
    <location>
        <begin position="441"/>
        <end position="468"/>
    </location>
</feature>
<evidence type="ECO:0000256" key="3">
    <source>
        <dbReference type="ARBA" id="ARBA00023054"/>
    </source>
</evidence>
<reference evidence="6" key="1">
    <citation type="submission" date="2025-08" db="UniProtKB">
        <authorList>
            <consortium name="Ensembl"/>
        </authorList>
    </citation>
    <scope>IDENTIFICATION</scope>
</reference>
<feature type="region of interest" description="Disordered" evidence="5">
    <location>
        <begin position="127"/>
        <end position="152"/>
    </location>
</feature>
<dbReference type="PANTHER" id="PTHR19354">
    <property type="entry name" value="ZIPPER PUTATIVE TUMOR SUPPRESSOR 2 HOMOLOG-LIKE PROTEIN-RELATED"/>
    <property type="match status" value="1"/>
</dbReference>
<evidence type="ECO:0000313" key="7">
    <source>
        <dbReference type="Proteomes" id="UP000694388"/>
    </source>
</evidence>
<organism evidence="6 7">
    <name type="scientific">Eptatretus burgeri</name>
    <name type="common">Inshore hagfish</name>
    <dbReference type="NCBI Taxonomy" id="7764"/>
    <lineage>
        <taxon>Eukaryota</taxon>
        <taxon>Metazoa</taxon>
        <taxon>Chordata</taxon>
        <taxon>Craniata</taxon>
        <taxon>Vertebrata</taxon>
        <taxon>Cyclostomata</taxon>
        <taxon>Myxini</taxon>
        <taxon>Myxiniformes</taxon>
        <taxon>Myxinidae</taxon>
        <taxon>Eptatretinae</taxon>
        <taxon>Eptatretus</taxon>
    </lineage>
</organism>
<dbReference type="InterPro" id="IPR045329">
    <property type="entry name" value="LZTS"/>
</dbReference>
<accession>A0A8C4QYU5</accession>
<evidence type="ECO:0000256" key="4">
    <source>
        <dbReference type="SAM" id="Coils"/>
    </source>
</evidence>
<reference evidence="6" key="2">
    <citation type="submission" date="2025-09" db="UniProtKB">
        <authorList>
            <consortium name="Ensembl"/>
        </authorList>
    </citation>
    <scope>IDENTIFICATION</scope>
</reference>
<comment type="subcellular location">
    <subcellularLocation>
        <location evidence="1">Cytoplasm</location>
    </subcellularLocation>
</comment>
<feature type="coiled-coil region" evidence="4">
    <location>
        <begin position="497"/>
        <end position="559"/>
    </location>
</feature>
<dbReference type="AlphaFoldDB" id="A0A8C4QYU5"/>
<dbReference type="OMA" id="LQHNYVQ"/>
<dbReference type="GeneTree" id="ENSGT00940000154078"/>
<evidence type="ECO:0000256" key="1">
    <source>
        <dbReference type="ARBA" id="ARBA00004496"/>
    </source>
</evidence>
<feature type="compositionally biased region" description="Polar residues" evidence="5">
    <location>
        <begin position="209"/>
        <end position="219"/>
    </location>
</feature>
<feature type="compositionally biased region" description="Low complexity" evidence="5">
    <location>
        <begin position="343"/>
        <end position="356"/>
    </location>
</feature>
<dbReference type="Proteomes" id="UP000694388">
    <property type="component" value="Unplaced"/>
</dbReference>
<dbReference type="Ensembl" id="ENSEBUT00000023188.1">
    <property type="protein sequence ID" value="ENSEBUP00000022612.1"/>
    <property type="gene ID" value="ENSEBUG00000013927.1"/>
</dbReference>
<evidence type="ECO:0000313" key="6">
    <source>
        <dbReference type="Ensembl" id="ENSEBUP00000022612.1"/>
    </source>
</evidence>
<feature type="region of interest" description="Disordered" evidence="5">
    <location>
        <begin position="202"/>
        <end position="372"/>
    </location>
</feature>
<keyword evidence="3 4" id="KW-0175">Coiled coil</keyword>
<evidence type="ECO:0000256" key="2">
    <source>
        <dbReference type="ARBA" id="ARBA00022490"/>
    </source>
</evidence>
<sequence>MAVVQAMLLCADPQLQTSASRPGLRSAVSNPELHRSGATMGSVSSLISGGSHGTRYHEHRAAATARRVVPPGRPHLKGGLLQRNGLLRARGGCSSKESVTSLIGDDRPAHLPTRAPMVLVKDERSTAARQGPHGDYVQLSGGGVGLEGDEKDEGRVATAASAVGITATVPIIRDGPGPPPKIVPISGKLEKSVEKKLIRPIALKPAAQGSRTPRASQQRPLKATAEHARGSPLPPPPPHRWNSSEGLYQNIGAQVPTTQQSQRSAPLSDLGHKSLSCLPTASGGAPGAPSEAAPATPGKISASTGHIDHIAAPGAPTSTNLNQSGRKPQAMEPGSVSAVSTLDSGRGSSDSGQSGRLTSVDTTGSCDQSPCSDDLYDLEEEFRRRWALAPALENDQQLRDDRQLQSHYETELAELRQAYTSRLRTAAQRAQRAQHLAQLQIFQLTQERRRLQEELSRLRGERETMAERCATFQRQQSELTPRLEETEWEVCQKSGEIALLKQQLKDAQAEGTSKRREMVSLRAQLKEVQAEVDSRDEKLNELQERLHSRAAELEVYANELQRRASEANVLREKLGCYEAEWNSLQRCTEKTLSETAVTVSKPCERFLGVNNGEERAVGGRCSGSPSVKPCSPNSGGAAEGLNITITQGFQDNNGWNKPGEHELEAEVEQLQAEVTALAARNNELEQNFASERQVWQEEKEKVLRYQRQLQQSYVQMFQRSRVLEREVQQLTAELVCRDLEEVDAHSEFSFKAVAASAEI</sequence>
<feature type="compositionally biased region" description="Polar residues" evidence="5">
    <location>
        <begin position="316"/>
        <end position="326"/>
    </location>
</feature>
<evidence type="ECO:0000256" key="5">
    <source>
        <dbReference type="SAM" id="MobiDB-lite"/>
    </source>
</evidence>
<dbReference type="GO" id="GO:0005737">
    <property type="term" value="C:cytoplasm"/>
    <property type="evidence" value="ECO:0007669"/>
    <property type="project" value="UniProtKB-SubCell"/>
</dbReference>
<feature type="region of interest" description="Disordered" evidence="5">
    <location>
        <begin position="19"/>
        <end position="40"/>
    </location>
</feature>